<gene>
    <name evidence="1" type="ORF">EGR_07100</name>
</gene>
<keyword evidence="2" id="KW-1185">Reference proteome</keyword>
<dbReference type="KEGG" id="egl:EGR_07100"/>
<reference evidence="1 2" key="1">
    <citation type="journal article" date="2013" name="Nat. Genet.">
        <title>The genome of the hydatid tapeworm Echinococcus granulosus.</title>
        <authorList>
            <person name="Zheng H."/>
            <person name="Zhang W."/>
            <person name="Zhang L."/>
            <person name="Zhang Z."/>
            <person name="Li J."/>
            <person name="Lu G."/>
            <person name="Zhu Y."/>
            <person name="Wang Y."/>
            <person name="Huang Y."/>
            <person name="Liu J."/>
            <person name="Kang H."/>
            <person name="Chen J."/>
            <person name="Wang L."/>
            <person name="Chen A."/>
            <person name="Yu S."/>
            <person name="Gao Z."/>
            <person name="Jin L."/>
            <person name="Gu W."/>
            <person name="Wang Z."/>
            <person name="Zhao L."/>
            <person name="Shi B."/>
            <person name="Wen H."/>
            <person name="Lin R."/>
            <person name="Jones M.K."/>
            <person name="Brejova B."/>
            <person name="Vinar T."/>
            <person name="Zhao G."/>
            <person name="McManus D.P."/>
            <person name="Chen Z."/>
            <person name="Zhou Y."/>
            <person name="Wang S."/>
        </authorList>
    </citation>
    <scope>NUCLEOTIDE SEQUENCE [LARGE SCALE GENOMIC DNA]</scope>
</reference>
<dbReference type="CTD" id="36342815"/>
<proteinExistence type="predicted"/>
<comment type="caution">
    <text evidence="1">The sequence shown here is derived from an EMBL/GenBank/DDBJ whole genome shotgun (WGS) entry which is preliminary data.</text>
</comment>
<dbReference type="RefSeq" id="XP_024349276.1">
    <property type="nucleotide sequence ID" value="XM_024496349.1"/>
</dbReference>
<accession>W6UAH9</accession>
<dbReference type="EMBL" id="APAU02000069">
    <property type="protein sequence ID" value="EUB58080.1"/>
    <property type="molecule type" value="Genomic_DNA"/>
</dbReference>
<dbReference type="GeneID" id="36342815"/>
<sequence length="96" mass="11124">MKNKNKNIDVKTDKIFRADVVCFSTTLTKLSCKHTKRRKLTNVYHNEVKEKKIKLSKWCKTQKARIVIRGYFKCLKKALVLLSLIISAQGKNNGEV</sequence>
<protein>
    <submittedName>
        <fullName evidence="1">Uncharacterized protein</fullName>
    </submittedName>
</protein>
<dbReference type="AlphaFoldDB" id="W6UAH9"/>
<name>W6UAH9_ECHGR</name>
<evidence type="ECO:0000313" key="2">
    <source>
        <dbReference type="Proteomes" id="UP000019149"/>
    </source>
</evidence>
<evidence type="ECO:0000313" key="1">
    <source>
        <dbReference type="EMBL" id="EUB58080.1"/>
    </source>
</evidence>
<organism evidence="1 2">
    <name type="scientific">Echinococcus granulosus</name>
    <name type="common">Hydatid tapeworm</name>
    <dbReference type="NCBI Taxonomy" id="6210"/>
    <lineage>
        <taxon>Eukaryota</taxon>
        <taxon>Metazoa</taxon>
        <taxon>Spiralia</taxon>
        <taxon>Lophotrochozoa</taxon>
        <taxon>Platyhelminthes</taxon>
        <taxon>Cestoda</taxon>
        <taxon>Eucestoda</taxon>
        <taxon>Cyclophyllidea</taxon>
        <taxon>Taeniidae</taxon>
        <taxon>Echinococcus</taxon>
        <taxon>Echinococcus granulosus group</taxon>
    </lineage>
</organism>
<dbReference type="Proteomes" id="UP000019149">
    <property type="component" value="Unassembled WGS sequence"/>
</dbReference>